<dbReference type="InterPro" id="IPR016035">
    <property type="entry name" value="Acyl_Trfase/lysoPLipase"/>
</dbReference>
<organism evidence="6 7">
    <name type="scientific">Roseiconus nitratireducens</name>
    <dbReference type="NCBI Taxonomy" id="2605748"/>
    <lineage>
        <taxon>Bacteria</taxon>
        <taxon>Pseudomonadati</taxon>
        <taxon>Planctomycetota</taxon>
        <taxon>Planctomycetia</taxon>
        <taxon>Pirellulales</taxon>
        <taxon>Pirellulaceae</taxon>
        <taxon>Roseiconus</taxon>
    </lineage>
</organism>
<evidence type="ECO:0000313" key="6">
    <source>
        <dbReference type="EMBL" id="KAA5541746.1"/>
    </source>
</evidence>
<comment type="caution">
    <text evidence="4">Lacks conserved residue(s) required for the propagation of feature annotation.</text>
</comment>
<dbReference type="GO" id="GO:0016787">
    <property type="term" value="F:hydrolase activity"/>
    <property type="evidence" value="ECO:0007669"/>
    <property type="project" value="UniProtKB-UniRule"/>
</dbReference>
<dbReference type="PROSITE" id="PS51635">
    <property type="entry name" value="PNPLA"/>
    <property type="match status" value="1"/>
</dbReference>
<evidence type="ECO:0000256" key="2">
    <source>
        <dbReference type="ARBA" id="ARBA00022963"/>
    </source>
</evidence>
<dbReference type="AlphaFoldDB" id="A0A5M6D4P2"/>
<evidence type="ECO:0000256" key="4">
    <source>
        <dbReference type="PROSITE-ProRule" id="PRU01161"/>
    </source>
</evidence>
<dbReference type="EMBL" id="VWOX01000009">
    <property type="protein sequence ID" value="KAA5541746.1"/>
    <property type="molecule type" value="Genomic_DNA"/>
</dbReference>
<dbReference type="SUPFAM" id="SSF52151">
    <property type="entry name" value="FabD/lysophospholipase-like"/>
    <property type="match status" value="1"/>
</dbReference>
<dbReference type="InterPro" id="IPR002641">
    <property type="entry name" value="PNPLA_dom"/>
</dbReference>
<keyword evidence="3 4" id="KW-0443">Lipid metabolism</keyword>
<dbReference type="Pfam" id="PF01734">
    <property type="entry name" value="Patatin"/>
    <property type="match status" value="1"/>
</dbReference>
<evidence type="ECO:0000256" key="3">
    <source>
        <dbReference type="ARBA" id="ARBA00023098"/>
    </source>
</evidence>
<keyword evidence="7" id="KW-1185">Reference proteome</keyword>
<evidence type="ECO:0000256" key="1">
    <source>
        <dbReference type="ARBA" id="ARBA00022801"/>
    </source>
</evidence>
<dbReference type="Gene3D" id="3.40.1090.10">
    <property type="entry name" value="Cytosolic phospholipase A2 catalytic domain"/>
    <property type="match status" value="2"/>
</dbReference>
<sequence>MEPILEFLGLPPVVDQRPRFISLSISDSRPLTDLAQPRRLGLALSGGGFRAVLYHLGVIRFLRDAGLLSEVTHITSVSGGSVIGAHLVLNWDRYCGTEQEFDAVADELLTFLQMDIRNRIVRRFPLASLANTGRRIVRLESQRQLTRAGLLEQHYEQFLYGDTPLFHLPNSPRLYILATNLSEGSLCAFHRDGLLLQRRAAGGPGYEIEEVDMGLATVPMAVAASSAFPGFFPPLELRGKEVGANEGEFTRHAFTDGGIYDNLGLRMFHHLQQPRQSPTANRDDARNAQIDLLDESTQTPSVESTGNQFDGILVSDAGAKFKVRSSGRAGGLLRTALRSTDILMDRVNQLELESFRDTPGALFFPINRLVRRDQDATALHPEIQRQAALIRTDMDRFSDLEASALIRHGYCIARQCCRERNLITEPNMPADPPWDPVSQGKTDHPSASLLTDSNRTLAAARILQRSAARRALSTLFSPRDWPTYFWVPLLAVLVLTIPTVLIQSRRTAIRQAHVLSAVAETSPLYADVLDLLENGPGTQIPALEFKSVDTVEPLDFTGYDVVSDDRIYDLRGWTRESRNRTPPLMHARFRMRRTEQAADKPTVRIQLPSSEDSMRAEYLPETLRPQHFRAQTGPGQYVFETLLDFSHVPIDSDATLVVRQLMPPNMAEQEFGTGHFKFTIAANTGLVRIWVLLPDGRPHDQFKLNRFPIENPGQIELVQATTTHELPIGSIATFELINPKNYYRYECRWRWLDVESNARLRL</sequence>
<dbReference type="GO" id="GO:0016042">
    <property type="term" value="P:lipid catabolic process"/>
    <property type="evidence" value="ECO:0007669"/>
    <property type="project" value="UniProtKB-UniRule"/>
</dbReference>
<keyword evidence="2 4" id="KW-0442">Lipid degradation</keyword>
<dbReference type="Proteomes" id="UP000324479">
    <property type="component" value="Unassembled WGS sequence"/>
</dbReference>
<gene>
    <name evidence="6" type="ORF">FYK55_16110</name>
</gene>
<feature type="active site" description="Nucleophile" evidence="4">
    <location>
        <position position="78"/>
    </location>
</feature>
<feature type="short sequence motif" description="DGA/G" evidence="4">
    <location>
        <begin position="256"/>
        <end position="258"/>
    </location>
</feature>
<evidence type="ECO:0000259" key="5">
    <source>
        <dbReference type="PROSITE" id="PS51635"/>
    </source>
</evidence>
<reference evidence="6 7" key="1">
    <citation type="submission" date="2019-08" db="EMBL/GenBank/DDBJ databases">
        <authorList>
            <person name="Dhanesh K."/>
            <person name="Kumar G."/>
            <person name="Sasikala C."/>
            <person name="Venkata Ramana C."/>
        </authorList>
    </citation>
    <scope>NUCLEOTIDE SEQUENCE [LARGE SCALE GENOMIC DNA]</scope>
    <source>
        <strain evidence="6 7">JC645</strain>
    </source>
</reference>
<proteinExistence type="predicted"/>
<accession>A0A5M6D4P2</accession>
<feature type="active site" description="Proton acceptor" evidence="4">
    <location>
        <position position="256"/>
    </location>
</feature>
<dbReference type="InterPro" id="IPR050301">
    <property type="entry name" value="NTE"/>
</dbReference>
<evidence type="ECO:0000313" key="7">
    <source>
        <dbReference type="Proteomes" id="UP000324479"/>
    </source>
</evidence>
<feature type="domain" description="PNPLA" evidence="5">
    <location>
        <begin position="43"/>
        <end position="269"/>
    </location>
</feature>
<comment type="caution">
    <text evidence="6">The sequence shown here is derived from an EMBL/GenBank/DDBJ whole genome shotgun (WGS) entry which is preliminary data.</text>
</comment>
<dbReference type="PANTHER" id="PTHR14226:SF78">
    <property type="entry name" value="SLR0060 PROTEIN"/>
    <property type="match status" value="1"/>
</dbReference>
<protein>
    <submittedName>
        <fullName evidence="6">Patatin-like phospholipase family protein</fullName>
    </submittedName>
</protein>
<dbReference type="PANTHER" id="PTHR14226">
    <property type="entry name" value="NEUROPATHY TARGET ESTERASE/SWISS CHEESE D.MELANOGASTER"/>
    <property type="match status" value="1"/>
</dbReference>
<keyword evidence="1 4" id="KW-0378">Hydrolase</keyword>
<name>A0A5M6D4P2_9BACT</name>